<keyword evidence="6 7" id="KW-0472">Membrane</keyword>
<evidence type="ECO:0000256" key="4">
    <source>
        <dbReference type="ARBA" id="ARBA00022692"/>
    </source>
</evidence>
<dbReference type="PANTHER" id="PTHR11206">
    <property type="entry name" value="MULTIDRUG RESISTANCE PROTEIN"/>
    <property type="match status" value="1"/>
</dbReference>
<feature type="transmembrane region" description="Helical" evidence="7">
    <location>
        <begin position="324"/>
        <end position="348"/>
    </location>
</feature>
<feature type="transmembrane region" description="Helical" evidence="7">
    <location>
        <begin position="175"/>
        <end position="198"/>
    </location>
</feature>
<feature type="transmembrane region" description="Helical" evidence="7">
    <location>
        <begin position="368"/>
        <end position="390"/>
    </location>
</feature>
<feature type="transmembrane region" description="Helical" evidence="7">
    <location>
        <begin position="460"/>
        <end position="482"/>
    </location>
</feature>
<reference evidence="9" key="1">
    <citation type="submission" date="2025-08" db="UniProtKB">
        <authorList>
            <consortium name="RefSeq"/>
        </authorList>
    </citation>
    <scope>IDENTIFICATION</scope>
    <source>
        <tissue evidence="9">Leaf</tissue>
    </source>
</reference>
<feature type="transmembrane region" description="Helical" evidence="7">
    <location>
        <begin position="204"/>
        <end position="226"/>
    </location>
</feature>
<dbReference type="InterPro" id="IPR045069">
    <property type="entry name" value="MATE_euk"/>
</dbReference>
<evidence type="ECO:0000313" key="9">
    <source>
        <dbReference type="RefSeq" id="XP_030515949.2"/>
    </source>
</evidence>
<dbReference type="Pfam" id="PF01554">
    <property type="entry name" value="MatE"/>
    <property type="match status" value="2"/>
</dbReference>
<dbReference type="GeneID" id="115729494"/>
<accession>A0A8B8N1I4</accession>
<gene>
    <name evidence="9" type="primary">LOC115729494</name>
</gene>
<evidence type="ECO:0000256" key="1">
    <source>
        <dbReference type="ARBA" id="ARBA00004141"/>
    </source>
</evidence>
<evidence type="ECO:0000256" key="3">
    <source>
        <dbReference type="ARBA" id="ARBA00022448"/>
    </source>
</evidence>
<dbReference type="AlphaFoldDB" id="A0A8B8N1I4"/>
<feature type="transmembrane region" description="Helical" evidence="7">
    <location>
        <begin position="142"/>
        <end position="163"/>
    </location>
</feature>
<feature type="transmembrane region" description="Helical" evidence="7">
    <location>
        <begin position="247"/>
        <end position="272"/>
    </location>
</feature>
<evidence type="ECO:0000256" key="6">
    <source>
        <dbReference type="ARBA" id="ARBA00023136"/>
    </source>
</evidence>
<keyword evidence="5 7" id="KW-1133">Transmembrane helix</keyword>
<dbReference type="GO" id="GO:1990961">
    <property type="term" value="P:xenobiotic detoxification by transmembrane export across the plasma membrane"/>
    <property type="evidence" value="ECO:0007669"/>
    <property type="project" value="InterPro"/>
</dbReference>
<feature type="transmembrane region" description="Helical" evidence="7">
    <location>
        <begin position="35"/>
        <end position="55"/>
    </location>
</feature>
<keyword evidence="8" id="KW-1185">Reference proteome</keyword>
<dbReference type="CDD" id="cd13132">
    <property type="entry name" value="MATE_eukaryotic"/>
    <property type="match status" value="1"/>
</dbReference>
<keyword evidence="3" id="KW-0813">Transport</keyword>
<evidence type="ECO:0000313" key="8">
    <source>
        <dbReference type="Proteomes" id="UP000827889"/>
    </source>
</evidence>
<evidence type="ECO:0000256" key="5">
    <source>
        <dbReference type="ARBA" id="ARBA00022989"/>
    </source>
</evidence>
<dbReference type="InterPro" id="IPR002528">
    <property type="entry name" value="MATE_fam"/>
</dbReference>
<protein>
    <recommendedName>
        <fullName evidence="7">Protein DETOXIFICATION</fullName>
    </recommendedName>
    <alternativeName>
        <fullName evidence="7">Multidrug and toxic compound extrusion protein</fullName>
    </alternativeName>
</protein>
<comment type="similarity">
    <text evidence="2 7">Belongs to the multi antimicrobial extrusion (MATE) (TC 2.A.66.1) family.</text>
</comment>
<dbReference type="GO" id="GO:0016020">
    <property type="term" value="C:membrane"/>
    <property type="evidence" value="ECO:0007669"/>
    <property type="project" value="UniProtKB-SubCell"/>
</dbReference>
<dbReference type="RefSeq" id="XP_030515949.2">
    <property type="nucleotide sequence ID" value="XM_030660089.2"/>
</dbReference>
<dbReference type="Proteomes" id="UP000827889">
    <property type="component" value="Chromosome 10"/>
</dbReference>
<sequence length="500" mass="54723">MEERLLGTEAEDISSLSGKVWAESKKIWRVTFPAMLARGTSFGILLVTQAFIGHIGDTELAAYALVQIIGIRFACGIILGMSSATETLCGQAFGAKQYHMLGIYLQRSWIINPVTVTILVPVYVHTSSIFKLLGEEDEIAEAAGHIALWFIPILYSFAFSLTIQKFLQCQLKNTIIGWLSSISFAVHVLLSWLFVYVLDWGIPGAMGALIISNWLLVIGEFVYMFGGWCKSTWKGFTWAAFANLWPVIKLSVSSGIMLCLELWYNAVLVLLAGYMTNAAVAISAFSICLNISAWELMVGLGFLTGASVRVSNELGRGNAKAALFAIKVILGTSISIGVVFWILCLVFGRQIAYIFTSEEDVAEEVSSLSVLLAFSILLNSVQPVLTGVAVGSRRQSMVAYVNIGSYYVIGVPLGVVLAYVAKLEVQGIWIGMIIGVATQTAVLCFITYRTNWDEQVNANFRTISVTCLHITCAAGVELAGYISKNSRFFCFCLPFVMKDF</sequence>
<dbReference type="GO" id="GO:0042910">
    <property type="term" value="F:xenobiotic transmembrane transporter activity"/>
    <property type="evidence" value="ECO:0007669"/>
    <property type="project" value="InterPro"/>
</dbReference>
<evidence type="ECO:0000256" key="2">
    <source>
        <dbReference type="ARBA" id="ARBA00010199"/>
    </source>
</evidence>
<proteinExistence type="inferred from homology"/>
<feature type="transmembrane region" description="Helical" evidence="7">
    <location>
        <begin position="427"/>
        <end position="448"/>
    </location>
</feature>
<dbReference type="NCBIfam" id="TIGR00797">
    <property type="entry name" value="matE"/>
    <property type="match status" value="1"/>
</dbReference>
<organism evidence="8 9">
    <name type="scientific">Rhodamnia argentea</name>
    <dbReference type="NCBI Taxonomy" id="178133"/>
    <lineage>
        <taxon>Eukaryota</taxon>
        <taxon>Viridiplantae</taxon>
        <taxon>Streptophyta</taxon>
        <taxon>Embryophyta</taxon>
        <taxon>Tracheophyta</taxon>
        <taxon>Spermatophyta</taxon>
        <taxon>Magnoliopsida</taxon>
        <taxon>eudicotyledons</taxon>
        <taxon>Gunneridae</taxon>
        <taxon>Pentapetalae</taxon>
        <taxon>rosids</taxon>
        <taxon>malvids</taxon>
        <taxon>Myrtales</taxon>
        <taxon>Myrtaceae</taxon>
        <taxon>Myrtoideae</taxon>
        <taxon>Myrteae</taxon>
        <taxon>Australasian group</taxon>
        <taxon>Rhodamnia</taxon>
    </lineage>
</organism>
<name>A0A8B8N1I4_9MYRT</name>
<dbReference type="KEGG" id="rarg:115729494"/>
<dbReference type="GO" id="GO:0015297">
    <property type="term" value="F:antiporter activity"/>
    <property type="evidence" value="ECO:0007669"/>
    <property type="project" value="InterPro"/>
</dbReference>
<feature type="transmembrane region" description="Helical" evidence="7">
    <location>
        <begin position="278"/>
        <end position="303"/>
    </location>
</feature>
<comment type="subcellular location">
    <subcellularLocation>
        <location evidence="1">Membrane</location>
        <topology evidence="1">Multi-pass membrane protein</topology>
    </subcellularLocation>
</comment>
<evidence type="ECO:0000256" key="7">
    <source>
        <dbReference type="RuleBase" id="RU004914"/>
    </source>
</evidence>
<feature type="transmembrane region" description="Helical" evidence="7">
    <location>
        <begin position="61"/>
        <end position="81"/>
    </location>
</feature>
<feature type="transmembrane region" description="Helical" evidence="7">
    <location>
        <begin position="397"/>
        <end position="421"/>
    </location>
</feature>
<feature type="transmembrane region" description="Helical" evidence="7">
    <location>
        <begin position="109"/>
        <end position="130"/>
    </location>
</feature>
<keyword evidence="4 7" id="KW-0812">Transmembrane</keyword>